<protein>
    <submittedName>
        <fullName evidence="2">Uncharacterized protein</fullName>
    </submittedName>
</protein>
<evidence type="ECO:0000313" key="3">
    <source>
        <dbReference type="Proteomes" id="UP001253193"/>
    </source>
</evidence>
<dbReference type="AlphaFoldDB" id="A0AAW8Q061"/>
<keyword evidence="1" id="KW-0812">Transmembrane</keyword>
<dbReference type="Proteomes" id="UP001253193">
    <property type="component" value="Unassembled WGS sequence"/>
</dbReference>
<organism evidence="2 3">
    <name type="scientific">Vibrio parahaemolyticus</name>
    <dbReference type="NCBI Taxonomy" id="670"/>
    <lineage>
        <taxon>Bacteria</taxon>
        <taxon>Pseudomonadati</taxon>
        <taxon>Pseudomonadota</taxon>
        <taxon>Gammaproteobacteria</taxon>
        <taxon>Vibrionales</taxon>
        <taxon>Vibrionaceae</taxon>
        <taxon>Vibrio</taxon>
    </lineage>
</organism>
<feature type="transmembrane region" description="Helical" evidence="1">
    <location>
        <begin position="20"/>
        <end position="37"/>
    </location>
</feature>
<feature type="transmembrane region" description="Helical" evidence="1">
    <location>
        <begin position="70"/>
        <end position="91"/>
    </location>
</feature>
<gene>
    <name evidence="2" type="ORF">QX249_11340</name>
</gene>
<name>A0AAW8Q061_VIBPH</name>
<proteinExistence type="predicted"/>
<evidence type="ECO:0000313" key="2">
    <source>
        <dbReference type="EMBL" id="MDS1821258.1"/>
    </source>
</evidence>
<dbReference type="EMBL" id="JAUHGG010000003">
    <property type="protein sequence ID" value="MDS1821258.1"/>
    <property type="molecule type" value="Genomic_DNA"/>
</dbReference>
<sequence>MEITKQQVQAYIKHKNINAVKVAVYAAIIILVFKVGYGHSQDYIELIKDSNFYKNNVGSWLFPYEWSLNVLSPIIMYCHFIGLRLLAVMAFPKYMRTNI</sequence>
<dbReference type="RefSeq" id="WP_311020131.1">
    <property type="nucleotide sequence ID" value="NZ_JAUHGG010000003.1"/>
</dbReference>
<comment type="caution">
    <text evidence="2">The sequence shown here is derived from an EMBL/GenBank/DDBJ whole genome shotgun (WGS) entry which is preliminary data.</text>
</comment>
<reference evidence="2" key="1">
    <citation type="submission" date="2023-06" db="EMBL/GenBank/DDBJ databases">
        <title>Genomic Diversity of Vibrio spp. and Metagenomic Analysis of Pathogens in Florida Gulf Coastal Waters Following Hurricane Ian.</title>
        <authorList>
            <person name="Brumfield K.D."/>
        </authorList>
    </citation>
    <scope>NUCLEOTIDE SEQUENCE</scope>
    <source>
        <strain evidence="2">WBS2B-138</strain>
    </source>
</reference>
<evidence type="ECO:0000256" key="1">
    <source>
        <dbReference type="SAM" id="Phobius"/>
    </source>
</evidence>
<keyword evidence="1" id="KW-1133">Transmembrane helix</keyword>
<accession>A0AAW8Q061</accession>
<keyword evidence="1" id="KW-0472">Membrane</keyword>